<dbReference type="Proteomes" id="UP000008021">
    <property type="component" value="Chromosome 5"/>
</dbReference>
<evidence type="ECO:0000313" key="2">
    <source>
        <dbReference type="Proteomes" id="UP000008021"/>
    </source>
</evidence>
<dbReference type="AlphaFoldDB" id="A0A0E0DQI6"/>
<reference evidence="1" key="1">
    <citation type="submission" date="2015-04" db="UniProtKB">
        <authorList>
            <consortium name="EnsemblPlants"/>
        </authorList>
    </citation>
    <scope>IDENTIFICATION</scope>
</reference>
<proteinExistence type="predicted"/>
<name>A0A0E0DQI6_9ORYZ</name>
<dbReference type="EnsemblPlants" id="OMERI05G12030.1">
    <property type="protein sequence ID" value="OMERI05G12030.1"/>
    <property type="gene ID" value="OMERI05G12030"/>
</dbReference>
<keyword evidence="2" id="KW-1185">Reference proteome</keyword>
<dbReference type="HOGENOM" id="CLU_1996252_0_0_1"/>
<evidence type="ECO:0000313" key="1">
    <source>
        <dbReference type="EnsemblPlants" id="OMERI05G12030.1"/>
    </source>
</evidence>
<reference evidence="1" key="2">
    <citation type="submission" date="2018-05" db="EMBL/GenBank/DDBJ databases">
        <title>OmerRS3 (Oryza meridionalis Reference Sequence Version 3).</title>
        <authorList>
            <person name="Zhang J."/>
            <person name="Kudrna D."/>
            <person name="Lee S."/>
            <person name="Talag J."/>
            <person name="Welchert J."/>
            <person name="Wing R.A."/>
        </authorList>
    </citation>
    <scope>NUCLEOTIDE SEQUENCE [LARGE SCALE GENOMIC DNA]</scope>
    <source>
        <strain evidence="1">cv. OR44</strain>
    </source>
</reference>
<sequence>MGMVVFLAIVRMRAIREFAADLKNLMEVFKSGTLGTVFFSSYKVKEWFHWSSLRQELLAVSIKPYTPDENSCQGHTFFQAPAVRAPLGIFLKVWILTVEKILQLSEAIMIATEFNVDLFQWLAILEHHGVMEVCNLYYHN</sequence>
<dbReference type="Gramene" id="OMERI05G12030.1">
    <property type="protein sequence ID" value="OMERI05G12030.1"/>
    <property type="gene ID" value="OMERI05G12030"/>
</dbReference>
<protein>
    <submittedName>
        <fullName evidence="1">Uncharacterized protein</fullName>
    </submittedName>
</protein>
<accession>A0A0E0DQI6</accession>
<organism evidence="1">
    <name type="scientific">Oryza meridionalis</name>
    <dbReference type="NCBI Taxonomy" id="40149"/>
    <lineage>
        <taxon>Eukaryota</taxon>
        <taxon>Viridiplantae</taxon>
        <taxon>Streptophyta</taxon>
        <taxon>Embryophyta</taxon>
        <taxon>Tracheophyta</taxon>
        <taxon>Spermatophyta</taxon>
        <taxon>Magnoliopsida</taxon>
        <taxon>Liliopsida</taxon>
        <taxon>Poales</taxon>
        <taxon>Poaceae</taxon>
        <taxon>BOP clade</taxon>
        <taxon>Oryzoideae</taxon>
        <taxon>Oryzeae</taxon>
        <taxon>Oryzinae</taxon>
        <taxon>Oryza</taxon>
    </lineage>
</organism>